<organism evidence="3 4">
    <name type="scientific">Alkalicoccobacillus gibsonii</name>
    <dbReference type="NCBI Taxonomy" id="79881"/>
    <lineage>
        <taxon>Bacteria</taxon>
        <taxon>Bacillati</taxon>
        <taxon>Bacillota</taxon>
        <taxon>Bacilli</taxon>
        <taxon>Bacillales</taxon>
        <taxon>Bacillaceae</taxon>
        <taxon>Alkalicoccobacillus</taxon>
    </lineage>
</organism>
<protein>
    <submittedName>
        <fullName evidence="3">Glycosyltransferase</fullName>
        <ecNumber evidence="3">2.4.-.-</ecNumber>
    </submittedName>
</protein>
<keyword evidence="1" id="KW-0472">Membrane</keyword>
<proteinExistence type="predicted"/>
<dbReference type="InterPro" id="IPR029044">
    <property type="entry name" value="Nucleotide-diphossugar_trans"/>
</dbReference>
<dbReference type="PANTHER" id="PTHR43646">
    <property type="entry name" value="GLYCOSYLTRANSFERASE"/>
    <property type="match status" value="1"/>
</dbReference>
<feature type="transmembrane region" description="Helical" evidence="1">
    <location>
        <begin position="306"/>
        <end position="324"/>
    </location>
</feature>
<evidence type="ECO:0000259" key="2">
    <source>
        <dbReference type="Pfam" id="PF00535"/>
    </source>
</evidence>
<comment type="caution">
    <text evidence="3">The sequence shown here is derived from an EMBL/GenBank/DDBJ whole genome shotgun (WGS) entry which is preliminary data.</text>
</comment>
<gene>
    <name evidence="3" type="ORF">MKY91_09040</name>
</gene>
<dbReference type="Pfam" id="PF00535">
    <property type="entry name" value="Glycos_transf_2"/>
    <property type="match status" value="1"/>
</dbReference>
<keyword evidence="4" id="KW-1185">Reference proteome</keyword>
<dbReference type="InterPro" id="IPR001173">
    <property type="entry name" value="Glyco_trans_2-like"/>
</dbReference>
<evidence type="ECO:0000313" key="4">
    <source>
        <dbReference type="Proteomes" id="UP001418796"/>
    </source>
</evidence>
<feature type="transmembrane region" description="Helical" evidence="1">
    <location>
        <begin position="279"/>
        <end position="299"/>
    </location>
</feature>
<feature type="transmembrane region" description="Helical" evidence="1">
    <location>
        <begin position="336"/>
        <end position="357"/>
    </location>
</feature>
<keyword evidence="1" id="KW-1133">Transmembrane helix</keyword>
<dbReference type="EC" id="2.4.-.-" evidence="3"/>
<dbReference type="PANTHER" id="PTHR43646:SF3">
    <property type="entry name" value="SLR1566 PROTEIN"/>
    <property type="match status" value="1"/>
</dbReference>
<evidence type="ECO:0000313" key="3">
    <source>
        <dbReference type="EMBL" id="MEN0643289.1"/>
    </source>
</evidence>
<dbReference type="SUPFAM" id="SSF53448">
    <property type="entry name" value="Nucleotide-diphospho-sugar transferases"/>
    <property type="match status" value="1"/>
</dbReference>
<dbReference type="EMBL" id="JBCITK010000001">
    <property type="protein sequence ID" value="MEN0643289.1"/>
    <property type="molecule type" value="Genomic_DNA"/>
</dbReference>
<accession>A0ABU9VHB2</accession>
<sequence length="370" mass="41527">MTILVYCLIALLSLLFIWVTYNQFFMPRLAGQSTIDQEKPLVSILVPMRDEEANVVDLIKNLSALTYSNLEFIFLDDQSTDSTSQLTRQEAHQLRNLKLLSGEDLPAGWVGKVHACHQLSQQANGAYLLFLDADVRLAPTTIEQAIALIKSQEAGLLTGFPRFPVSGLLAKLLVPMQHVLIYLHLPLYLANRTTYVTASAAHGSFMFFESMTYRSIGGHQSVKESLVEDVHLARAIKKSGARACLANVTEHVTCYMYHQNRDVWQGFSKNAFPGIGRSYLLAVSIICLYSALFIFPLILAGFAYTIAWYYALPLLISLGIRLVIDQLANQKNWIWLLMPFSALAFILILMKSMALAWSKSGFTWKGRTYS</sequence>
<dbReference type="GO" id="GO:0016757">
    <property type="term" value="F:glycosyltransferase activity"/>
    <property type="evidence" value="ECO:0007669"/>
    <property type="project" value="UniProtKB-KW"/>
</dbReference>
<keyword evidence="3" id="KW-0328">Glycosyltransferase</keyword>
<evidence type="ECO:0000256" key="1">
    <source>
        <dbReference type="SAM" id="Phobius"/>
    </source>
</evidence>
<keyword evidence="3" id="KW-0808">Transferase</keyword>
<keyword evidence="1" id="KW-0812">Transmembrane</keyword>
<dbReference type="RefSeq" id="WP_343130240.1">
    <property type="nucleotide sequence ID" value="NZ_JBCITK010000001.1"/>
</dbReference>
<name>A0ABU9VHB2_9BACI</name>
<feature type="domain" description="Glycosyltransferase 2-like" evidence="2">
    <location>
        <begin position="43"/>
        <end position="208"/>
    </location>
</feature>
<dbReference type="Proteomes" id="UP001418796">
    <property type="component" value="Unassembled WGS sequence"/>
</dbReference>
<reference evidence="3 4" key="1">
    <citation type="submission" date="2024-03" db="EMBL/GenBank/DDBJ databases">
        <title>Bacilli Hybrid Assemblies.</title>
        <authorList>
            <person name="Kovac J."/>
        </authorList>
    </citation>
    <scope>NUCLEOTIDE SEQUENCE [LARGE SCALE GENOMIC DNA]</scope>
    <source>
        <strain evidence="3 4">FSL R7-0666</strain>
    </source>
</reference>
<dbReference type="Gene3D" id="3.90.550.10">
    <property type="entry name" value="Spore Coat Polysaccharide Biosynthesis Protein SpsA, Chain A"/>
    <property type="match status" value="1"/>
</dbReference>